<keyword evidence="5 10" id="KW-0812">Transmembrane</keyword>
<dbReference type="EMBL" id="LUCH01005492">
    <property type="protein sequence ID" value="KAF5398034.1"/>
    <property type="molecule type" value="Genomic_DNA"/>
</dbReference>
<comment type="caution">
    <text evidence="11">The sequence shown here is derived from an EMBL/GenBank/DDBJ whole genome shotgun (WGS) entry which is preliminary data.</text>
</comment>
<proteinExistence type="inferred from homology"/>
<evidence type="ECO:0000313" key="11">
    <source>
        <dbReference type="EMBL" id="KAF5398034.1"/>
    </source>
</evidence>
<comment type="similarity">
    <text evidence="3">Belongs to the TRAP-gamma family.</text>
</comment>
<dbReference type="InterPro" id="IPR009779">
    <property type="entry name" value="SSR3"/>
</dbReference>
<evidence type="ECO:0000256" key="5">
    <source>
        <dbReference type="ARBA" id="ARBA00022692"/>
    </source>
</evidence>
<evidence type="ECO:0000256" key="2">
    <source>
        <dbReference type="ARBA" id="ARBA00004477"/>
    </source>
</evidence>
<feature type="transmembrane region" description="Helical" evidence="10">
    <location>
        <begin position="56"/>
        <end position="73"/>
    </location>
</feature>
<protein>
    <recommendedName>
        <fullName evidence="4">Translocon-associated protein subunit gamma</fullName>
    </recommendedName>
    <alternativeName>
        <fullName evidence="9">Signal sequence receptor subunit gamma</fullName>
    </alternativeName>
</protein>
<organism evidence="11 12">
    <name type="scientific">Paragonimus heterotremus</name>
    <dbReference type="NCBI Taxonomy" id="100268"/>
    <lineage>
        <taxon>Eukaryota</taxon>
        <taxon>Metazoa</taxon>
        <taxon>Spiralia</taxon>
        <taxon>Lophotrochozoa</taxon>
        <taxon>Platyhelminthes</taxon>
        <taxon>Trematoda</taxon>
        <taxon>Digenea</taxon>
        <taxon>Plagiorchiida</taxon>
        <taxon>Troglotremata</taxon>
        <taxon>Troglotrematidae</taxon>
        <taxon>Paragonimus</taxon>
    </lineage>
</organism>
<evidence type="ECO:0000256" key="4">
    <source>
        <dbReference type="ARBA" id="ARBA00022231"/>
    </source>
</evidence>
<feature type="transmembrane region" description="Helical" evidence="10">
    <location>
        <begin position="27"/>
        <end position="44"/>
    </location>
</feature>
<feature type="transmembrane region" description="Helical" evidence="10">
    <location>
        <begin position="130"/>
        <end position="150"/>
    </location>
</feature>
<dbReference type="Proteomes" id="UP000748531">
    <property type="component" value="Unassembled WGS sequence"/>
</dbReference>
<comment type="subcellular location">
    <subcellularLocation>
        <location evidence="2">Endoplasmic reticulum membrane</location>
        <topology evidence="2">Multi-pass membrane protein</topology>
    </subcellularLocation>
</comment>
<dbReference type="AlphaFoldDB" id="A0A8J4WFC9"/>
<keyword evidence="7 10" id="KW-1133">Transmembrane helix</keyword>
<dbReference type="PANTHER" id="PTHR13399:SF2">
    <property type="entry name" value="TRANSLOCON-ASSOCIATED PROTEIN SUBUNIT GAMMA"/>
    <property type="match status" value="1"/>
</dbReference>
<accession>A0A8J4WFC9</accession>
<comment type="function">
    <text evidence="1">TRAP proteins are part of a complex whose function is to bind calcium to the ER membrane and thereby regulate the retention of ER resident proteins.</text>
</comment>
<name>A0A8J4WFC9_9TREM</name>
<dbReference type="OrthoDB" id="10059529at2759"/>
<evidence type="ECO:0000256" key="7">
    <source>
        <dbReference type="ARBA" id="ARBA00022989"/>
    </source>
</evidence>
<reference evidence="11" key="1">
    <citation type="submission" date="2019-05" db="EMBL/GenBank/DDBJ databases">
        <title>Annotation for the trematode Paragonimus heterotremus.</title>
        <authorList>
            <person name="Choi Y.-J."/>
        </authorList>
    </citation>
    <scope>NUCLEOTIDE SEQUENCE</scope>
    <source>
        <strain evidence="11">LC</strain>
    </source>
</reference>
<evidence type="ECO:0000256" key="1">
    <source>
        <dbReference type="ARBA" id="ARBA00002838"/>
    </source>
</evidence>
<dbReference type="GO" id="GO:0005789">
    <property type="term" value="C:endoplasmic reticulum membrane"/>
    <property type="evidence" value="ECO:0007669"/>
    <property type="project" value="UniProtKB-SubCell"/>
</dbReference>
<evidence type="ECO:0000313" key="12">
    <source>
        <dbReference type="Proteomes" id="UP000748531"/>
    </source>
</evidence>
<keyword evidence="6" id="KW-0256">Endoplasmic reticulum</keyword>
<evidence type="ECO:0000256" key="9">
    <source>
        <dbReference type="ARBA" id="ARBA00030917"/>
    </source>
</evidence>
<keyword evidence="8 10" id="KW-0472">Membrane</keyword>
<evidence type="ECO:0000256" key="10">
    <source>
        <dbReference type="SAM" id="Phobius"/>
    </source>
</evidence>
<dbReference type="GO" id="GO:0006614">
    <property type="term" value="P:SRP-dependent cotranslational protein targeting to membrane"/>
    <property type="evidence" value="ECO:0007669"/>
    <property type="project" value="InterPro"/>
</dbReference>
<keyword evidence="12" id="KW-1185">Reference proteome</keyword>
<dbReference type="PANTHER" id="PTHR13399">
    <property type="entry name" value="TRANSLOCON-ASSOCIATED PROTEIN TRAP , GAMMA SUBUNIT"/>
    <property type="match status" value="1"/>
</dbReference>
<feature type="transmembrane region" description="Helical" evidence="10">
    <location>
        <begin position="156"/>
        <end position="175"/>
    </location>
</feature>
<evidence type="ECO:0000256" key="6">
    <source>
        <dbReference type="ARBA" id="ARBA00022824"/>
    </source>
</evidence>
<gene>
    <name evidence="11" type="ORF">PHET_08522</name>
</gene>
<evidence type="ECO:0000256" key="8">
    <source>
        <dbReference type="ARBA" id="ARBA00023136"/>
    </source>
</evidence>
<evidence type="ECO:0000256" key="3">
    <source>
        <dbReference type="ARBA" id="ARBA00007990"/>
    </source>
</evidence>
<dbReference type="Pfam" id="PF07074">
    <property type="entry name" value="TRAP-gamma"/>
    <property type="match status" value="1"/>
</dbReference>
<sequence>MAVRITKEDEALLEMYSRAASKRSSNLIYGNAIIISTVPIWLFWRIHSLPFAANSILYLIVSAACAFLMSYAYKGVKAPLMERVATRRSDAITKDVLAEMGKDKKVSRKDRDDAIRERTREVADCESTTFSIFFNNCLFLLVLLISSMVLQQISGQVNYFVSMLLAAGLTAFLSTGKGSF</sequence>